<accession>G9WFA1</accession>
<dbReference type="PANTHER" id="PTHR10357:SF179">
    <property type="entry name" value="NEUTRAL AND BASIC AMINO ACID TRANSPORT PROTEIN RBAT"/>
    <property type="match status" value="1"/>
</dbReference>
<dbReference type="InterPro" id="IPR013780">
    <property type="entry name" value="Glyco_hydro_b"/>
</dbReference>
<comment type="caution">
    <text evidence="5">The sequence shown here is derived from an EMBL/GenBank/DDBJ whole genome shotgun (WGS) entry which is preliminary data.</text>
</comment>
<dbReference type="OrthoDB" id="9805159at2"/>
<dbReference type="InterPro" id="IPR032091">
    <property type="entry name" value="Malt_amylase-like_C"/>
</dbReference>
<dbReference type="SMART" id="SM00642">
    <property type="entry name" value="Aamy"/>
    <property type="match status" value="1"/>
</dbReference>
<dbReference type="InterPro" id="IPR006047">
    <property type="entry name" value="GH13_cat_dom"/>
</dbReference>
<evidence type="ECO:0000256" key="2">
    <source>
        <dbReference type="ARBA" id="ARBA00022801"/>
    </source>
</evidence>
<dbReference type="SUPFAM" id="SSF51445">
    <property type="entry name" value="(Trans)glycosidases"/>
    <property type="match status" value="1"/>
</dbReference>
<dbReference type="eggNOG" id="COG0366">
    <property type="taxonomic scope" value="Bacteria"/>
</dbReference>
<sequence>MTSDQSRTWWQNAIGYQIYPMSFQDSNNDGVGDLRGIIDRIDYIKKLGVDLVWLNPIYKSPKVDNGYDISDFTSIDPIFGSLSDFKELLAKLHKNNIHLIMDLVINHTSDQHRWFQEALKSRDNPYHDYYLWQDGLADQVPNDWHNWDGQSEWTFVPALKQWYFHIFNPKMPDLNWQNSKLRNEVISAIKWWLDLGIDGFRLDAISHLKKMPFGQSMSSISKENGGDPWRVHTNVTGLQEYLQLLKNLFQQYPIFTVGEANGVSASQAQLWTGSDGYFNSIFQLEQNAHDGIDSKGRSKGNFQVFKKTVFHWQNALRLYGWGSPYLSNHDTPRALQNWGDDKSAKSGKALATILLSLQGTPFIYFGDEIGIPSFQFKNIQEINDPEAQMRFKSELAAGKDQQTIFADLRLWNRDQSRTPFQWDDTKNAGFTTARPWIEINPSFTKINAATQDQQKNSLLNYYRRMVRLRHDQSALHTGEFTAVEAEDPQVMAFVRKSEKQMAFIFANLTDTPALFELPESLLCGSWRLLISNFPNARLSQQISLQPYDSAIFIKDLK</sequence>
<dbReference type="RefSeq" id="WP_007745370.1">
    <property type="nucleotide sequence ID" value="NZ_CM001398.1"/>
</dbReference>
<dbReference type="SUPFAM" id="SSF51011">
    <property type="entry name" value="Glycosyl hydrolase domain"/>
    <property type="match status" value="1"/>
</dbReference>
<dbReference type="Gene3D" id="3.20.20.80">
    <property type="entry name" value="Glycosidases"/>
    <property type="match status" value="1"/>
</dbReference>
<dbReference type="GO" id="GO:0004556">
    <property type="term" value="F:alpha-amylase activity"/>
    <property type="evidence" value="ECO:0007669"/>
    <property type="project" value="TreeGrafter"/>
</dbReference>
<dbReference type="HOGENOM" id="CLU_006462_2_3_9"/>
<name>G9WFA1_9LACO</name>
<evidence type="ECO:0000256" key="3">
    <source>
        <dbReference type="ARBA" id="ARBA00023295"/>
    </source>
</evidence>
<dbReference type="EMBL" id="AFVZ01000001">
    <property type="protein sequence ID" value="EHN58821.1"/>
    <property type="molecule type" value="Genomic_DNA"/>
</dbReference>
<gene>
    <name evidence="5" type="ORF">OKIT_0710</name>
</gene>
<dbReference type="InterPro" id="IPR017853">
    <property type="entry name" value="GH"/>
</dbReference>
<dbReference type="PATRIC" id="fig|1045004.4.peg.711"/>
<evidence type="ECO:0000259" key="4">
    <source>
        <dbReference type="SMART" id="SM00642"/>
    </source>
</evidence>
<dbReference type="PANTHER" id="PTHR10357">
    <property type="entry name" value="ALPHA-AMYLASE FAMILY MEMBER"/>
    <property type="match status" value="1"/>
</dbReference>
<dbReference type="Pfam" id="PF16657">
    <property type="entry name" value="Malt_amylase_C"/>
    <property type="match status" value="1"/>
</dbReference>
<comment type="similarity">
    <text evidence="1">Belongs to the glycosyl hydrolase 13 family.</text>
</comment>
<proteinExistence type="inferred from homology"/>
<organism evidence="5 6">
    <name type="scientific">Oenococcus kitaharae DSM 17330</name>
    <dbReference type="NCBI Taxonomy" id="1045004"/>
    <lineage>
        <taxon>Bacteria</taxon>
        <taxon>Bacillati</taxon>
        <taxon>Bacillota</taxon>
        <taxon>Bacilli</taxon>
        <taxon>Lactobacillales</taxon>
        <taxon>Lactobacillaceae</taxon>
        <taxon>Oenococcus</taxon>
    </lineage>
</organism>
<evidence type="ECO:0000313" key="6">
    <source>
        <dbReference type="Proteomes" id="UP000004959"/>
    </source>
</evidence>
<keyword evidence="3" id="KW-0326">Glycosidase</keyword>
<dbReference type="Gene3D" id="2.60.40.1180">
    <property type="entry name" value="Golgi alpha-mannosidase II"/>
    <property type="match status" value="1"/>
</dbReference>
<dbReference type="CDD" id="cd11333">
    <property type="entry name" value="AmyAc_SI_OligoGlu_DGase"/>
    <property type="match status" value="1"/>
</dbReference>
<protein>
    <submittedName>
        <fullName evidence="5">Alpha-glucosidase</fullName>
    </submittedName>
</protein>
<dbReference type="InterPro" id="IPR045857">
    <property type="entry name" value="O16G_dom_2"/>
</dbReference>
<reference evidence="5 6" key="1">
    <citation type="journal article" date="2012" name="PLoS ONE">
        <title>Functional divergence in the genus oenococcus as predicted by genome sequencing of the newly-described species, Oenococcus kitaharae.</title>
        <authorList>
            <person name="Borneman A.R."/>
            <person name="McCarthy J.M."/>
            <person name="Chambers P.J."/>
            <person name="Bartowsky E.J."/>
        </authorList>
    </citation>
    <scope>NUCLEOTIDE SEQUENCE [LARGE SCALE GENOMIC DNA]</scope>
    <source>
        <strain evidence="6">DSM17330</strain>
    </source>
</reference>
<evidence type="ECO:0000256" key="1">
    <source>
        <dbReference type="ARBA" id="ARBA00008061"/>
    </source>
</evidence>
<dbReference type="Proteomes" id="UP000004959">
    <property type="component" value="Chromosome"/>
</dbReference>
<keyword evidence="6" id="KW-1185">Reference proteome</keyword>
<dbReference type="Gene3D" id="3.90.400.10">
    <property type="entry name" value="Oligo-1,6-glucosidase, Domain 2"/>
    <property type="match status" value="1"/>
</dbReference>
<evidence type="ECO:0000313" key="5">
    <source>
        <dbReference type="EMBL" id="EHN58821.1"/>
    </source>
</evidence>
<keyword evidence="2" id="KW-0378">Hydrolase</keyword>
<dbReference type="STRING" id="336988.NT96_08780"/>
<dbReference type="Pfam" id="PF00128">
    <property type="entry name" value="Alpha-amylase"/>
    <property type="match status" value="1"/>
</dbReference>
<dbReference type="FunFam" id="3.20.20.80:FF:000064">
    <property type="entry name" value="Oligo-1,6-glucosidase"/>
    <property type="match status" value="1"/>
</dbReference>
<dbReference type="AlphaFoldDB" id="G9WFA1"/>
<feature type="domain" description="Glycosyl hydrolase family 13 catalytic" evidence="4">
    <location>
        <begin position="17"/>
        <end position="417"/>
    </location>
</feature>
<dbReference type="GO" id="GO:0009313">
    <property type="term" value="P:oligosaccharide catabolic process"/>
    <property type="evidence" value="ECO:0007669"/>
    <property type="project" value="TreeGrafter"/>
</dbReference>